<sequence length="468" mass="50792">MVDAIDIEIDHDRNASSGSANYYGYITGGATPAARVANSIVSAYDQNVQIHLPEQSIATIVEDNALRLLLDLLRLDASTWSCRTFTTGATASNILGLLCGREHIINEAIKRHVSRSGVCNGAGTVGENGLLSACRAANIENIQILTTMPHSSLLKACSIAGFGRSCVIDVGVSKESLEIDLGILEDCLKRENTVSILALSCGEVNTGLFTTHGVTEVERLRVLCDNYGAWIHIDAAFGVFARVLENEPEFDRVRAGAEGLEFADSITADAHKLLNVPYDCGFFFCRHVDLSQQVFRNPNAAYLSFNTGGGATIVSPLHIGIENSRRFRGLPVYATLMAYGRQGYKEMLIRQIHFARVVATFIHHHPALELLPEHIAQGNGAGKEIFVIVLFRAKDPGLNAELVSRINASAQIYVSGTMWGGKPASRIAVSNWQVDPQRDLGRVRGVIEGVLSSWSDTRSTDLSVDQVL</sequence>
<dbReference type="InterPro" id="IPR015422">
    <property type="entry name" value="PyrdxlP-dep_Trfase_small"/>
</dbReference>
<evidence type="ECO:0000256" key="1">
    <source>
        <dbReference type="ARBA" id="ARBA00001933"/>
    </source>
</evidence>
<evidence type="ECO:0000313" key="8">
    <source>
        <dbReference type="Proteomes" id="UP000664521"/>
    </source>
</evidence>
<gene>
    <name evidence="7" type="ORF">HETSPECPRED_006979</name>
</gene>
<dbReference type="InterPro" id="IPR015424">
    <property type="entry name" value="PyrdxlP-dep_Trfase"/>
</dbReference>
<evidence type="ECO:0000313" key="7">
    <source>
        <dbReference type="EMBL" id="CAF9906869.1"/>
    </source>
</evidence>
<proteinExistence type="inferred from homology"/>
<dbReference type="GO" id="GO:0030170">
    <property type="term" value="F:pyridoxal phosphate binding"/>
    <property type="evidence" value="ECO:0007669"/>
    <property type="project" value="InterPro"/>
</dbReference>
<dbReference type="GO" id="GO:0016831">
    <property type="term" value="F:carboxy-lyase activity"/>
    <property type="evidence" value="ECO:0007669"/>
    <property type="project" value="InterPro"/>
</dbReference>
<organism evidence="7 8">
    <name type="scientific">Heterodermia speciosa</name>
    <dbReference type="NCBI Taxonomy" id="116794"/>
    <lineage>
        <taxon>Eukaryota</taxon>
        <taxon>Fungi</taxon>
        <taxon>Dikarya</taxon>
        <taxon>Ascomycota</taxon>
        <taxon>Pezizomycotina</taxon>
        <taxon>Lecanoromycetes</taxon>
        <taxon>OSLEUM clade</taxon>
        <taxon>Lecanoromycetidae</taxon>
        <taxon>Caliciales</taxon>
        <taxon>Physciaceae</taxon>
        <taxon>Heterodermia</taxon>
    </lineage>
</organism>
<dbReference type="PROSITE" id="PS00392">
    <property type="entry name" value="DDC_GAD_HDC_YDC"/>
    <property type="match status" value="1"/>
</dbReference>
<evidence type="ECO:0000256" key="6">
    <source>
        <dbReference type="RuleBase" id="RU000382"/>
    </source>
</evidence>
<dbReference type="InterPro" id="IPR002129">
    <property type="entry name" value="PyrdxlP-dep_de-COase"/>
</dbReference>
<accession>A0A8H3EKD2</accession>
<evidence type="ECO:0000256" key="2">
    <source>
        <dbReference type="ARBA" id="ARBA00009533"/>
    </source>
</evidence>
<dbReference type="Gene3D" id="3.40.640.10">
    <property type="entry name" value="Type I PLP-dependent aspartate aminotransferase-like (Major domain)"/>
    <property type="match status" value="1"/>
</dbReference>
<evidence type="ECO:0008006" key="9">
    <source>
        <dbReference type="Google" id="ProtNLM"/>
    </source>
</evidence>
<dbReference type="PANTHER" id="PTHR11999">
    <property type="entry name" value="GROUP II PYRIDOXAL-5-PHOSPHATE DECARBOXYLASE"/>
    <property type="match status" value="1"/>
</dbReference>
<dbReference type="Pfam" id="PF00282">
    <property type="entry name" value="Pyridoxal_deC"/>
    <property type="match status" value="1"/>
</dbReference>
<dbReference type="Gene3D" id="3.90.1150.10">
    <property type="entry name" value="Aspartate Aminotransferase, domain 1"/>
    <property type="match status" value="1"/>
</dbReference>
<dbReference type="SUPFAM" id="SSF53383">
    <property type="entry name" value="PLP-dependent transferases"/>
    <property type="match status" value="1"/>
</dbReference>
<name>A0A8H3EKD2_9LECA</name>
<evidence type="ECO:0000256" key="3">
    <source>
        <dbReference type="ARBA" id="ARBA00022898"/>
    </source>
</evidence>
<protein>
    <recommendedName>
        <fullName evidence="9">Tyrosine decarboxylase</fullName>
    </recommendedName>
</protein>
<dbReference type="InterPro" id="IPR010977">
    <property type="entry name" value="Aromatic_deC"/>
</dbReference>
<evidence type="ECO:0000256" key="4">
    <source>
        <dbReference type="ARBA" id="ARBA00023239"/>
    </source>
</evidence>
<evidence type="ECO:0000256" key="5">
    <source>
        <dbReference type="PIRSR" id="PIRSR602129-50"/>
    </source>
</evidence>
<dbReference type="OrthoDB" id="2161780at2759"/>
<dbReference type="Proteomes" id="UP000664521">
    <property type="component" value="Unassembled WGS sequence"/>
</dbReference>
<keyword evidence="8" id="KW-1185">Reference proteome</keyword>
<keyword evidence="3 5" id="KW-0663">Pyridoxal phosphate</keyword>
<reference evidence="7" key="1">
    <citation type="submission" date="2021-03" db="EMBL/GenBank/DDBJ databases">
        <authorList>
            <person name="Tagirdzhanova G."/>
        </authorList>
    </citation>
    <scope>NUCLEOTIDE SEQUENCE</scope>
</reference>
<comment type="caution">
    <text evidence="7">The sequence shown here is derived from an EMBL/GenBank/DDBJ whole genome shotgun (WGS) entry which is preliminary data.</text>
</comment>
<dbReference type="PANTHER" id="PTHR11999:SF165">
    <property type="entry name" value="DECARBOXYLASE, PUTATIVE (AFU_ORTHOLOGUE AFUA_2G04980)-RELATED"/>
    <property type="match status" value="1"/>
</dbReference>
<comment type="cofactor">
    <cofactor evidence="1 5 6">
        <name>pyridoxal 5'-phosphate</name>
        <dbReference type="ChEBI" id="CHEBI:597326"/>
    </cofactor>
</comment>
<dbReference type="EMBL" id="CAJPDS010000005">
    <property type="protein sequence ID" value="CAF9906869.1"/>
    <property type="molecule type" value="Genomic_DNA"/>
</dbReference>
<feature type="modified residue" description="N6-(pyridoxal phosphate)lysine" evidence="5">
    <location>
        <position position="272"/>
    </location>
</feature>
<dbReference type="GO" id="GO:0019752">
    <property type="term" value="P:carboxylic acid metabolic process"/>
    <property type="evidence" value="ECO:0007669"/>
    <property type="project" value="InterPro"/>
</dbReference>
<comment type="similarity">
    <text evidence="2 6">Belongs to the group II decarboxylase family.</text>
</comment>
<dbReference type="AlphaFoldDB" id="A0A8H3EKD2"/>
<keyword evidence="4 6" id="KW-0456">Lyase</keyword>
<dbReference type="InterPro" id="IPR015421">
    <property type="entry name" value="PyrdxlP-dep_Trfase_major"/>
</dbReference>
<dbReference type="GO" id="GO:0005737">
    <property type="term" value="C:cytoplasm"/>
    <property type="evidence" value="ECO:0007669"/>
    <property type="project" value="TreeGrafter"/>
</dbReference>
<dbReference type="InterPro" id="IPR021115">
    <property type="entry name" value="Pyridoxal-P_BS"/>
</dbReference>